<evidence type="ECO:0000313" key="2">
    <source>
        <dbReference type="EMBL" id="RUO20929.1"/>
    </source>
</evidence>
<organism evidence="2 3">
    <name type="scientific">Aliidiomarina iranensis</name>
    <dbReference type="NCBI Taxonomy" id="1434071"/>
    <lineage>
        <taxon>Bacteria</taxon>
        <taxon>Pseudomonadati</taxon>
        <taxon>Pseudomonadota</taxon>
        <taxon>Gammaproteobacteria</taxon>
        <taxon>Alteromonadales</taxon>
        <taxon>Idiomarinaceae</taxon>
        <taxon>Aliidiomarina</taxon>
    </lineage>
</organism>
<feature type="domain" description="NrS-1 polymerase-like helicase" evidence="1">
    <location>
        <begin position="166"/>
        <end position="273"/>
    </location>
</feature>
<keyword evidence="3" id="KW-1185">Reference proteome</keyword>
<sequence>MQQLDHRVLSDGKELSSAELTQLENLNKTFTHVLFGNKNKIVTVKPCPVHGANFVFLSMEEFINYVRHLPQIAGKSAGKAWLMWPGKSFKPDGIGFYPKPEKCPASVFNTYTASHVVPLPGSCEPYLNHLKHVICAGDERAYHYLIQFMAHLLQKPDEKPTTAILLRSVEGTGKGTMVKPLLAMVGAQGAHINGHHHITGQFNSVIANKLLIFADEVDLSSSQVADKLKALISEPIVQLERKGLEPIAIPNYARLIFASNRDFVLKAGLKERRYFVLEPSAEYAQDQRYFSKLHQWLENGGTSFLMDYLLKLDISEFNPYKAPTTSALMEQKLQAMPLIYQYAYQNLSSETPFAGRARILSTDAINDFMHWCESHNHDVSYGSASSSVGKLFKEIAEQVYGRSDRGGRYFELGSVDDMRERFARLIGAEPHDLFD</sequence>
<dbReference type="Proteomes" id="UP000288395">
    <property type="component" value="Unassembled WGS sequence"/>
</dbReference>
<name>A0A432VWF0_9GAMM</name>
<proteinExistence type="predicted"/>
<dbReference type="InterPro" id="IPR045455">
    <property type="entry name" value="NrS-1_pol-like_helicase"/>
</dbReference>
<protein>
    <submittedName>
        <fullName evidence="2">Integrase</fullName>
    </submittedName>
</protein>
<comment type="caution">
    <text evidence="2">The sequence shown here is derived from an EMBL/GenBank/DDBJ whole genome shotgun (WGS) entry which is preliminary data.</text>
</comment>
<dbReference type="InterPro" id="IPR027417">
    <property type="entry name" value="P-loop_NTPase"/>
</dbReference>
<dbReference type="Gene3D" id="3.40.50.300">
    <property type="entry name" value="P-loop containing nucleotide triphosphate hydrolases"/>
    <property type="match status" value="1"/>
</dbReference>
<evidence type="ECO:0000313" key="3">
    <source>
        <dbReference type="Proteomes" id="UP000288395"/>
    </source>
</evidence>
<dbReference type="OrthoDB" id="784829at2"/>
<dbReference type="SUPFAM" id="SSF52540">
    <property type="entry name" value="P-loop containing nucleoside triphosphate hydrolases"/>
    <property type="match status" value="1"/>
</dbReference>
<accession>A0A432VWF0</accession>
<evidence type="ECO:0000259" key="1">
    <source>
        <dbReference type="Pfam" id="PF19263"/>
    </source>
</evidence>
<reference evidence="3" key="1">
    <citation type="journal article" date="2018" name="Front. Microbiol.">
        <title>Genome-Based Analysis Reveals the Taxonomy and Diversity of the Family Idiomarinaceae.</title>
        <authorList>
            <person name="Liu Y."/>
            <person name="Lai Q."/>
            <person name="Shao Z."/>
        </authorList>
    </citation>
    <scope>NUCLEOTIDE SEQUENCE [LARGE SCALE GENOMIC DNA]</scope>
    <source>
        <strain evidence="3">GBPy7</strain>
    </source>
</reference>
<dbReference type="EMBL" id="PIPJ01000004">
    <property type="protein sequence ID" value="RUO20929.1"/>
    <property type="molecule type" value="Genomic_DNA"/>
</dbReference>
<dbReference type="AlphaFoldDB" id="A0A432VWF0"/>
<gene>
    <name evidence="2" type="ORF">CWE08_07460</name>
</gene>
<dbReference type="RefSeq" id="WP_126767189.1">
    <property type="nucleotide sequence ID" value="NZ_PIPJ01000004.1"/>
</dbReference>
<dbReference type="Pfam" id="PF19263">
    <property type="entry name" value="DUF5906"/>
    <property type="match status" value="1"/>
</dbReference>